<dbReference type="AlphaFoldDB" id="A0A7R9HPP4"/>
<evidence type="ECO:0000313" key="2">
    <source>
        <dbReference type="EMBL" id="CAD7430597.1"/>
    </source>
</evidence>
<organism evidence="2">
    <name type="scientific">Timema monikensis</name>
    <dbReference type="NCBI Taxonomy" id="170555"/>
    <lineage>
        <taxon>Eukaryota</taxon>
        <taxon>Metazoa</taxon>
        <taxon>Ecdysozoa</taxon>
        <taxon>Arthropoda</taxon>
        <taxon>Hexapoda</taxon>
        <taxon>Insecta</taxon>
        <taxon>Pterygota</taxon>
        <taxon>Neoptera</taxon>
        <taxon>Polyneoptera</taxon>
        <taxon>Phasmatodea</taxon>
        <taxon>Timematodea</taxon>
        <taxon>Timematoidea</taxon>
        <taxon>Timematidae</taxon>
        <taxon>Timema</taxon>
    </lineage>
</organism>
<feature type="compositionally biased region" description="Polar residues" evidence="1">
    <location>
        <begin position="135"/>
        <end position="150"/>
    </location>
</feature>
<proteinExistence type="predicted"/>
<gene>
    <name evidence="2" type="ORF">TMSB3V08_LOCUS7351</name>
</gene>
<sequence>MRNVDGPDGWKKSDECVQLFLDSVYHPLPTISSSFPRTKSSLMGSVIVTFRSERTELSIDGNIDAHSNTPLNISSCRSYGLAYRYIKVDLVNFASCQLPPLVCWIVTRPLYSETTQPHSLSNALRLISCDPSYQETVSRRTQPGGSSGHSPSDRVAVTADPDKTFKVMSIRCETVVKIIRLESKRRRFHPFRGLRRMFRRKGRQSGSELAETPEKLSTEETVAALDSHRSRSTSELLAGDEPNRRRRAPLKSVADV</sequence>
<feature type="region of interest" description="Disordered" evidence="1">
    <location>
        <begin position="199"/>
        <end position="256"/>
    </location>
</feature>
<name>A0A7R9HPP4_9NEOP</name>
<accession>A0A7R9HPP4</accession>
<feature type="region of interest" description="Disordered" evidence="1">
    <location>
        <begin position="135"/>
        <end position="158"/>
    </location>
</feature>
<evidence type="ECO:0000256" key="1">
    <source>
        <dbReference type="SAM" id="MobiDB-lite"/>
    </source>
</evidence>
<dbReference type="EMBL" id="OB794561">
    <property type="protein sequence ID" value="CAD7430597.1"/>
    <property type="molecule type" value="Genomic_DNA"/>
</dbReference>
<protein>
    <submittedName>
        <fullName evidence="2">Uncharacterized protein</fullName>
    </submittedName>
</protein>
<reference evidence="2" key="1">
    <citation type="submission" date="2020-11" db="EMBL/GenBank/DDBJ databases">
        <authorList>
            <person name="Tran Van P."/>
        </authorList>
    </citation>
    <scope>NUCLEOTIDE SEQUENCE</scope>
</reference>